<accession>A0ABS2TTJ9</accession>
<feature type="transmembrane region" description="Helical" evidence="1">
    <location>
        <begin position="28"/>
        <end position="51"/>
    </location>
</feature>
<comment type="caution">
    <text evidence="2">The sequence shown here is derived from an EMBL/GenBank/DDBJ whole genome shotgun (WGS) entry which is preliminary data.</text>
</comment>
<name>A0ABS2TTJ9_9ACTN</name>
<evidence type="ECO:0008006" key="4">
    <source>
        <dbReference type="Google" id="ProtNLM"/>
    </source>
</evidence>
<keyword evidence="1" id="KW-1133">Transmembrane helix</keyword>
<protein>
    <recommendedName>
        <fullName evidence="4">DUF4190 domain-containing protein</fullName>
    </recommendedName>
</protein>
<keyword evidence="1" id="KW-0812">Transmembrane</keyword>
<gene>
    <name evidence="2" type="ORF">ITX44_19345</name>
</gene>
<keyword evidence="3" id="KW-1185">Reference proteome</keyword>
<sequence length="64" mass="6390">MGVLGVAVALVSAVAVWRQSRWSEQGLGVGLGCLLAGGVALTLLVCVWAVVVTLSGSNLGLDVP</sequence>
<keyword evidence="1" id="KW-0472">Membrane</keyword>
<organism evidence="2 3">
    <name type="scientific">Actinacidiphila acididurans</name>
    <dbReference type="NCBI Taxonomy" id="2784346"/>
    <lineage>
        <taxon>Bacteria</taxon>
        <taxon>Bacillati</taxon>
        <taxon>Actinomycetota</taxon>
        <taxon>Actinomycetes</taxon>
        <taxon>Kitasatosporales</taxon>
        <taxon>Streptomycetaceae</taxon>
        <taxon>Actinacidiphila</taxon>
    </lineage>
</organism>
<reference evidence="2 3" key="1">
    <citation type="submission" date="2021-01" db="EMBL/GenBank/DDBJ databases">
        <title>Streptomyces acididurans sp. nov., isolated from a peat swamp forest soil.</title>
        <authorList>
            <person name="Chantavorakit T."/>
            <person name="Duangmal K."/>
        </authorList>
    </citation>
    <scope>NUCLEOTIDE SEQUENCE [LARGE SCALE GENOMIC DNA]</scope>
    <source>
        <strain evidence="2 3">KK5PA1</strain>
    </source>
</reference>
<evidence type="ECO:0000313" key="2">
    <source>
        <dbReference type="EMBL" id="MBM9506672.1"/>
    </source>
</evidence>
<dbReference type="EMBL" id="JADKYB010000009">
    <property type="protein sequence ID" value="MBM9506672.1"/>
    <property type="molecule type" value="Genomic_DNA"/>
</dbReference>
<evidence type="ECO:0000256" key="1">
    <source>
        <dbReference type="SAM" id="Phobius"/>
    </source>
</evidence>
<proteinExistence type="predicted"/>
<dbReference type="RefSeq" id="WP_205358520.1">
    <property type="nucleotide sequence ID" value="NZ_JADKYB010000009.1"/>
</dbReference>
<evidence type="ECO:0000313" key="3">
    <source>
        <dbReference type="Proteomes" id="UP000749040"/>
    </source>
</evidence>
<dbReference type="Proteomes" id="UP000749040">
    <property type="component" value="Unassembled WGS sequence"/>
</dbReference>